<dbReference type="InterPro" id="IPR020084">
    <property type="entry name" value="NUDIX_hydrolase_CS"/>
</dbReference>
<dbReference type="Pfam" id="PF00293">
    <property type="entry name" value="NUDIX"/>
    <property type="match status" value="1"/>
</dbReference>
<dbReference type="InterPro" id="IPR000086">
    <property type="entry name" value="NUDIX_hydrolase_dom"/>
</dbReference>
<keyword evidence="4" id="KW-1185">Reference proteome</keyword>
<evidence type="ECO:0000313" key="4">
    <source>
        <dbReference type="Proteomes" id="UP000002613"/>
    </source>
</evidence>
<dbReference type="PANTHER" id="PTHR43736:SF1">
    <property type="entry name" value="DIHYDRONEOPTERIN TRIPHOSPHATE DIPHOSPHATASE"/>
    <property type="match status" value="1"/>
</dbReference>
<dbReference type="InterPro" id="IPR020476">
    <property type="entry name" value="Nudix_hydrolase"/>
</dbReference>
<dbReference type="AlphaFoldDB" id="D3S140"/>
<dbReference type="GO" id="GO:0016787">
    <property type="term" value="F:hydrolase activity"/>
    <property type="evidence" value="ECO:0007669"/>
    <property type="project" value="UniProtKB-KW"/>
</dbReference>
<evidence type="ECO:0000259" key="2">
    <source>
        <dbReference type="PROSITE" id="PS51462"/>
    </source>
</evidence>
<reference evidence="3 4" key="2">
    <citation type="journal article" date="2011" name="Stand. Genomic Sci.">
        <title>Complete genome sequence of Ferroglobus placidus AEDII12DO.</title>
        <authorList>
            <person name="Anderson I."/>
            <person name="Risso C."/>
            <person name="Holmes D."/>
            <person name="Lucas S."/>
            <person name="Copeland A."/>
            <person name="Lapidus A."/>
            <person name="Cheng J.F."/>
            <person name="Bruce D."/>
            <person name="Goodwin L."/>
            <person name="Pitluck S."/>
            <person name="Saunders E."/>
            <person name="Brettin T."/>
            <person name="Detter J.C."/>
            <person name="Han C."/>
            <person name="Tapia R."/>
            <person name="Larimer F."/>
            <person name="Land M."/>
            <person name="Hauser L."/>
            <person name="Woyke T."/>
            <person name="Lovley D."/>
            <person name="Kyrpides N."/>
            <person name="Ivanova N."/>
        </authorList>
    </citation>
    <scope>NUCLEOTIDE SEQUENCE [LARGE SCALE GENOMIC DNA]</scope>
    <source>
        <strain evidence="4">DSM 10642 / AEDII12DO</strain>
    </source>
</reference>
<dbReference type="Proteomes" id="UP000002613">
    <property type="component" value="Chromosome"/>
</dbReference>
<feature type="domain" description="Nudix hydrolase" evidence="2">
    <location>
        <begin position="1"/>
        <end position="135"/>
    </location>
</feature>
<evidence type="ECO:0000313" key="3">
    <source>
        <dbReference type="EMBL" id="ADC64276.1"/>
    </source>
</evidence>
<dbReference type="EMBL" id="CP001899">
    <property type="protein sequence ID" value="ADC64276.1"/>
    <property type="molecule type" value="Genomic_DNA"/>
</dbReference>
<accession>D3S140</accession>
<dbReference type="PRINTS" id="PR00502">
    <property type="entry name" value="NUDIXFAMILY"/>
</dbReference>
<dbReference type="RefSeq" id="WP_012964625.1">
    <property type="nucleotide sequence ID" value="NC_013849.1"/>
</dbReference>
<dbReference type="PROSITE" id="PS00893">
    <property type="entry name" value="NUDIX_BOX"/>
    <property type="match status" value="1"/>
</dbReference>
<proteinExistence type="predicted"/>
<evidence type="ECO:0000256" key="1">
    <source>
        <dbReference type="ARBA" id="ARBA00022801"/>
    </source>
</evidence>
<dbReference type="STRING" id="589924.Ferp_0087"/>
<organism evidence="3 4">
    <name type="scientific">Ferroglobus placidus (strain DSM 10642 / AEDII12DO)</name>
    <dbReference type="NCBI Taxonomy" id="589924"/>
    <lineage>
        <taxon>Archaea</taxon>
        <taxon>Methanobacteriati</taxon>
        <taxon>Methanobacteriota</taxon>
        <taxon>Archaeoglobi</taxon>
        <taxon>Archaeoglobales</taxon>
        <taxon>Archaeoglobaceae</taxon>
        <taxon>Ferroglobus</taxon>
    </lineage>
</organism>
<dbReference type="PANTHER" id="PTHR43736">
    <property type="entry name" value="ADP-RIBOSE PYROPHOSPHATASE"/>
    <property type="match status" value="1"/>
</dbReference>
<dbReference type="InterPro" id="IPR015797">
    <property type="entry name" value="NUDIX_hydrolase-like_dom_sf"/>
</dbReference>
<dbReference type="OrthoDB" id="40462at2157"/>
<keyword evidence="1 3" id="KW-0378">Hydrolase</keyword>
<dbReference type="Gene3D" id="3.90.79.10">
    <property type="entry name" value="Nucleoside Triphosphate Pyrophosphohydrolase"/>
    <property type="match status" value="1"/>
</dbReference>
<sequence>MKFEVIVRGIVKDGDKVLIGLKRRDDPHPLQGEWHFPGGRLEYEENPWEAVEREIEEETGYKVKAERIIDVIPKKLIWPNEIGEQQTLHVVFSCKLLGGKAKAGDDVEEVKWISVEEIDRYLKKEFLLESSLVREFIES</sequence>
<dbReference type="GeneID" id="8777579"/>
<dbReference type="SUPFAM" id="SSF55811">
    <property type="entry name" value="Nudix"/>
    <property type="match status" value="1"/>
</dbReference>
<gene>
    <name evidence="3" type="ordered locus">Ferp_0087</name>
</gene>
<name>D3S140_FERPA</name>
<dbReference type="PaxDb" id="589924-Ferp_0087"/>
<dbReference type="eggNOG" id="arCOG01075">
    <property type="taxonomic scope" value="Archaea"/>
</dbReference>
<dbReference type="PROSITE" id="PS51462">
    <property type="entry name" value="NUDIX"/>
    <property type="match status" value="1"/>
</dbReference>
<dbReference type="KEGG" id="fpl:Ferp_0087"/>
<reference evidence="4" key="1">
    <citation type="submission" date="2010-02" db="EMBL/GenBank/DDBJ databases">
        <title>Complete sequence of Ferroglobus placidus DSM 10642.</title>
        <authorList>
            <consortium name="US DOE Joint Genome Institute"/>
            <person name="Lucas S."/>
            <person name="Copeland A."/>
            <person name="Lapidus A."/>
            <person name="Cheng J.-F."/>
            <person name="Bruce D."/>
            <person name="Goodwin L."/>
            <person name="Pitluck S."/>
            <person name="Saunders E."/>
            <person name="Brettin T."/>
            <person name="Detter J.C."/>
            <person name="Han C."/>
            <person name="Tapia R."/>
            <person name="Larimer F."/>
            <person name="Land M."/>
            <person name="Hauser L."/>
            <person name="Kyrpides N."/>
            <person name="Ivanova N."/>
            <person name="Holmes D."/>
            <person name="Lovley D."/>
            <person name="Kyrpides N."/>
            <person name="Anderson I.J."/>
            <person name="Woyke T."/>
        </authorList>
    </citation>
    <scope>NUCLEOTIDE SEQUENCE [LARGE SCALE GENOMIC DNA]</scope>
    <source>
        <strain evidence="4">DSM 10642 / AEDII12DO</strain>
    </source>
</reference>
<dbReference type="HOGENOM" id="CLU_1840480_0_0_2"/>
<protein>
    <submittedName>
        <fullName evidence="3">NUDIX hydrolase</fullName>
    </submittedName>
</protein>